<evidence type="ECO:0000313" key="2">
    <source>
        <dbReference type="EMBL" id="VFK12084.1"/>
    </source>
</evidence>
<gene>
    <name evidence="2" type="ORF">BECKLPF1236A_GA0070988_100652</name>
    <name evidence="3" type="ORF">BECKLPF1236C_GA0070990_100592</name>
</gene>
<protein>
    <recommendedName>
        <fullName evidence="4">DUF1640 domain-containing protein</fullName>
    </recommendedName>
</protein>
<proteinExistence type="predicted"/>
<sequence length="106" mass="12037">MAITTFDTLRFVRTLQESGISDIQAEAISRAFKDAQHESDFATKADIRELRSEIHALDRKIDDKITILDTKIDGKFSSLESKMNMVQWVLLLIVIAIIAPQLKSLF</sequence>
<dbReference type="AlphaFoldDB" id="A0A450XFR6"/>
<evidence type="ECO:0000313" key="3">
    <source>
        <dbReference type="EMBL" id="VFK28137.1"/>
    </source>
</evidence>
<organism evidence="3">
    <name type="scientific">Candidatus Kentrum sp. LPFa</name>
    <dbReference type="NCBI Taxonomy" id="2126335"/>
    <lineage>
        <taxon>Bacteria</taxon>
        <taxon>Pseudomonadati</taxon>
        <taxon>Pseudomonadota</taxon>
        <taxon>Gammaproteobacteria</taxon>
        <taxon>Candidatus Kentrum</taxon>
    </lineage>
</organism>
<dbReference type="Gene3D" id="1.20.5.340">
    <property type="match status" value="1"/>
</dbReference>
<reference evidence="3" key="1">
    <citation type="submission" date="2019-02" db="EMBL/GenBank/DDBJ databases">
        <authorList>
            <person name="Gruber-Vodicka R. H."/>
            <person name="Seah K. B. B."/>
        </authorList>
    </citation>
    <scope>NUCLEOTIDE SEQUENCE</scope>
    <source>
        <strain evidence="2">BECK_S312</strain>
        <strain evidence="3">BECK_S426</strain>
    </source>
</reference>
<evidence type="ECO:0000256" key="1">
    <source>
        <dbReference type="SAM" id="Phobius"/>
    </source>
</evidence>
<keyword evidence="1" id="KW-0472">Membrane</keyword>
<keyword evidence="1" id="KW-1133">Transmembrane helix</keyword>
<name>A0A450XFR6_9GAMM</name>
<feature type="transmembrane region" description="Helical" evidence="1">
    <location>
        <begin position="85"/>
        <end position="102"/>
    </location>
</feature>
<evidence type="ECO:0008006" key="4">
    <source>
        <dbReference type="Google" id="ProtNLM"/>
    </source>
</evidence>
<accession>A0A450XFR6</accession>
<keyword evidence="1" id="KW-0812">Transmembrane</keyword>
<dbReference type="EMBL" id="CAADFP010000059">
    <property type="protein sequence ID" value="VFK28137.1"/>
    <property type="molecule type" value="Genomic_DNA"/>
</dbReference>
<dbReference type="EMBL" id="CAADFM010000065">
    <property type="protein sequence ID" value="VFK12084.1"/>
    <property type="molecule type" value="Genomic_DNA"/>
</dbReference>